<reference evidence="1" key="1">
    <citation type="submission" date="2014-09" db="EMBL/GenBank/DDBJ databases">
        <authorList>
            <person name="Magalhaes I.L.F."/>
            <person name="Oliveira U."/>
            <person name="Santos F.R."/>
            <person name="Vidigal T.H.D.A."/>
            <person name="Brescovit A.D."/>
            <person name="Santos A.J."/>
        </authorList>
    </citation>
    <scope>NUCLEOTIDE SEQUENCE</scope>
    <source>
        <tissue evidence="1">Shoot tissue taken approximately 20 cm above the soil surface</tissue>
    </source>
</reference>
<protein>
    <submittedName>
        <fullName evidence="1">Uncharacterized protein</fullName>
    </submittedName>
</protein>
<dbReference type="EMBL" id="GBRH01189244">
    <property type="protein sequence ID" value="JAE08652.1"/>
    <property type="molecule type" value="Transcribed_RNA"/>
</dbReference>
<organism evidence="1">
    <name type="scientific">Arundo donax</name>
    <name type="common">Giant reed</name>
    <name type="synonym">Donax arundinaceus</name>
    <dbReference type="NCBI Taxonomy" id="35708"/>
    <lineage>
        <taxon>Eukaryota</taxon>
        <taxon>Viridiplantae</taxon>
        <taxon>Streptophyta</taxon>
        <taxon>Embryophyta</taxon>
        <taxon>Tracheophyta</taxon>
        <taxon>Spermatophyta</taxon>
        <taxon>Magnoliopsida</taxon>
        <taxon>Liliopsida</taxon>
        <taxon>Poales</taxon>
        <taxon>Poaceae</taxon>
        <taxon>PACMAD clade</taxon>
        <taxon>Arundinoideae</taxon>
        <taxon>Arundineae</taxon>
        <taxon>Arundo</taxon>
    </lineage>
</organism>
<evidence type="ECO:0000313" key="1">
    <source>
        <dbReference type="EMBL" id="JAE08652.1"/>
    </source>
</evidence>
<proteinExistence type="predicted"/>
<reference evidence="1" key="2">
    <citation type="journal article" date="2015" name="Data Brief">
        <title>Shoot transcriptome of the giant reed, Arundo donax.</title>
        <authorList>
            <person name="Barrero R.A."/>
            <person name="Guerrero F.D."/>
            <person name="Moolhuijzen P."/>
            <person name="Goolsby J.A."/>
            <person name="Tidwell J."/>
            <person name="Bellgard S.E."/>
            <person name="Bellgard M.I."/>
        </authorList>
    </citation>
    <scope>NUCLEOTIDE SEQUENCE</scope>
    <source>
        <tissue evidence="1">Shoot tissue taken approximately 20 cm above the soil surface</tissue>
    </source>
</reference>
<accession>A0A0A9F8L4</accession>
<dbReference type="AlphaFoldDB" id="A0A0A9F8L4"/>
<sequence length="62" mass="7465">MVKFYRSFEILPLNCRFWLPPPILYHLTKKKRKIYFQGIEQTLTTQTKDRTNVKELASSCRS</sequence>
<name>A0A0A9F8L4_ARUDO</name>